<dbReference type="Pfam" id="PF16189">
    <property type="entry name" value="Creatinase_N_2"/>
    <property type="match status" value="1"/>
</dbReference>
<protein>
    <recommendedName>
        <fullName evidence="9">Xaa-Pro aminopeptidase P</fullName>
    </recommendedName>
</protein>
<evidence type="ECO:0000259" key="5">
    <source>
        <dbReference type="Pfam" id="PF01321"/>
    </source>
</evidence>
<dbReference type="PANTHER" id="PTHR43763">
    <property type="entry name" value="XAA-PRO AMINOPEPTIDASE 1"/>
    <property type="match status" value="1"/>
</dbReference>
<feature type="domain" description="Peptidase M24" evidence="4">
    <location>
        <begin position="395"/>
        <end position="613"/>
    </location>
</feature>
<sequence length="721" mass="79828">MRLRTTSRNRVMGRETPSLFALLLLTVHQKQIFGSSLAERLNCGPGDAAPHTRVNTTQRLQAFRAALASVRVDSRPLSAFIVGSADAHNSEYPTAYDQRRGYISGFQGSAGTAVITATKAALWTDGRYFLEAEDTLDCNWILMKSGLSSTPSITDWLNSELTTAGELVGVDKSLTSHASFVSTRDTLKGLSKRAELTAVDSTDNPVDKTWTEGRPTQPTGTINALELKFAGVRWQEKIINLRSNLTAKNAGAFVVTSLDELAWLFNLRGTDIDYNPFFLGYAIVELNRIRFYVLNKDTRLTSQPTDPATTTTFSSHLGTRSDGSCEGMTALCVEVRNYNQTSLEHDLRVLASTTNVWITHEASYGIYAAVENNRTTDRSPIALDKSRKNPVERAGMQTSYNRDSAALIRFLAFLEREIKEGRHWTEVSAARELDKRRRQLDYNRGLSFDTISGYGSNGAIIHYRPSNATDKKIATDSLYLLDSGGQYLDGTTDTTRTLHYGTPTSYQKECYTRVLMSAINLATLRWPSGLYGSQIDALARYQLWDVGLVYRHGTGHGVGAYLSVHEGPGRISMLGLSRSPSEEPLTTFQYYSDEPGYYEDGSFGVRLETVLTVEPFTSKYNTSGEEFLQFTPVALVPFEVSLIDFSLLNRQQVAWLNFYNSKIRVTILPLLSGDQLATDWLNARTQPFSTLEAGPNTANGHSASQGIMAALALVLIVTFIS</sequence>
<dbReference type="GO" id="GO:0005737">
    <property type="term" value="C:cytoplasm"/>
    <property type="evidence" value="ECO:0007669"/>
    <property type="project" value="UniProtKB-ARBA"/>
</dbReference>
<dbReference type="InterPro" id="IPR029149">
    <property type="entry name" value="Creatin/AminoP/Spt16_N"/>
</dbReference>
<dbReference type="SUPFAM" id="SSF55920">
    <property type="entry name" value="Creatinase/aminopeptidase"/>
    <property type="match status" value="1"/>
</dbReference>
<keyword evidence="2" id="KW-0479">Metal-binding</keyword>
<organism evidence="7 8">
    <name type="scientific">Lymnaea stagnalis</name>
    <name type="common">Great pond snail</name>
    <name type="synonym">Helix stagnalis</name>
    <dbReference type="NCBI Taxonomy" id="6523"/>
    <lineage>
        <taxon>Eukaryota</taxon>
        <taxon>Metazoa</taxon>
        <taxon>Spiralia</taxon>
        <taxon>Lophotrochozoa</taxon>
        <taxon>Mollusca</taxon>
        <taxon>Gastropoda</taxon>
        <taxon>Heterobranchia</taxon>
        <taxon>Euthyneura</taxon>
        <taxon>Panpulmonata</taxon>
        <taxon>Hygrophila</taxon>
        <taxon>Lymnaeoidea</taxon>
        <taxon>Lymnaeidae</taxon>
        <taxon>Lymnaea</taxon>
    </lineage>
</organism>
<gene>
    <name evidence="7" type="ORF">GSLYS_00005727001</name>
</gene>
<evidence type="ECO:0000259" key="4">
    <source>
        <dbReference type="Pfam" id="PF00557"/>
    </source>
</evidence>
<evidence type="ECO:0000256" key="1">
    <source>
        <dbReference type="ARBA" id="ARBA00008766"/>
    </source>
</evidence>
<evidence type="ECO:0000259" key="6">
    <source>
        <dbReference type="Pfam" id="PF16188"/>
    </source>
</evidence>
<name>A0AAV2HE44_LYMST</name>
<evidence type="ECO:0000256" key="3">
    <source>
        <dbReference type="ARBA" id="ARBA00022801"/>
    </source>
</evidence>
<dbReference type="CDD" id="cd01085">
    <property type="entry name" value="APP"/>
    <property type="match status" value="1"/>
</dbReference>
<evidence type="ECO:0008006" key="9">
    <source>
        <dbReference type="Google" id="ProtNLM"/>
    </source>
</evidence>
<dbReference type="SUPFAM" id="SSF53092">
    <property type="entry name" value="Creatinase/prolidase N-terminal domain"/>
    <property type="match status" value="1"/>
</dbReference>
<dbReference type="InterPro" id="IPR032416">
    <property type="entry name" value="Peptidase_M24_C"/>
</dbReference>
<dbReference type="InterPro" id="IPR000587">
    <property type="entry name" value="Creatinase_N"/>
</dbReference>
<comment type="caution">
    <text evidence="7">The sequence shown here is derived from an EMBL/GenBank/DDBJ whole genome shotgun (WGS) entry which is preliminary data.</text>
</comment>
<evidence type="ECO:0000313" key="8">
    <source>
        <dbReference type="Proteomes" id="UP001497497"/>
    </source>
</evidence>
<dbReference type="FunFam" id="3.90.230.10:FF:000009">
    <property type="entry name" value="xaa-Pro aminopeptidase 2"/>
    <property type="match status" value="1"/>
</dbReference>
<keyword evidence="8" id="KW-1185">Reference proteome</keyword>
<dbReference type="AlphaFoldDB" id="A0AAV2HE44"/>
<dbReference type="GO" id="GO:0070006">
    <property type="term" value="F:metalloaminopeptidase activity"/>
    <property type="evidence" value="ECO:0007669"/>
    <property type="project" value="InterPro"/>
</dbReference>
<comment type="similarity">
    <text evidence="1">Belongs to the peptidase M24B family.</text>
</comment>
<dbReference type="InterPro" id="IPR050422">
    <property type="entry name" value="X-Pro_aminopeptidase_P"/>
</dbReference>
<dbReference type="PANTHER" id="PTHR43763:SF6">
    <property type="entry name" value="XAA-PRO AMINOPEPTIDASE 1"/>
    <property type="match status" value="1"/>
</dbReference>
<dbReference type="Pfam" id="PF00557">
    <property type="entry name" value="Peptidase_M24"/>
    <property type="match status" value="1"/>
</dbReference>
<dbReference type="InterPro" id="IPR033740">
    <property type="entry name" value="Pept_M24B"/>
</dbReference>
<evidence type="ECO:0000256" key="2">
    <source>
        <dbReference type="ARBA" id="ARBA00022723"/>
    </source>
</evidence>
<dbReference type="Gene3D" id="3.90.230.10">
    <property type="entry name" value="Creatinase/methionine aminopeptidase superfamily"/>
    <property type="match status" value="1"/>
</dbReference>
<feature type="domain" description="Creatinase N-terminal" evidence="5">
    <location>
        <begin position="77"/>
        <end position="188"/>
    </location>
</feature>
<accession>A0AAV2HE44</accession>
<dbReference type="Pfam" id="PF01321">
    <property type="entry name" value="Creatinase_N"/>
    <property type="match status" value="1"/>
</dbReference>
<dbReference type="InterPro" id="IPR036005">
    <property type="entry name" value="Creatinase/aminopeptidase-like"/>
</dbReference>
<dbReference type="FunFam" id="3.40.350.10:FF:000003">
    <property type="entry name" value="Xaa-pro aminopeptidase P"/>
    <property type="match status" value="1"/>
</dbReference>
<proteinExistence type="inferred from homology"/>
<dbReference type="GO" id="GO:0046872">
    <property type="term" value="F:metal ion binding"/>
    <property type="evidence" value="ECO:0007669"/>
    <property type="project" value="UniProtKB-KW"/>
</dbReference>
<keyword evidence="3" id="KW-0378">Hydrolase</keyword>
<dbReference type="Pfam" id="PF16188">
    <property type="entry name" value="Peptidase_M24_C"/>
    <property type="match status" value="1"/>
</dbReference>
<reference evidence="7 8" key="1">
    <citation type="submission" date="2024-04" db="EMBL/GenBank/DDBJ databases">
        <authorList>
            <consortium name="Genoscope - CEA"/>
            <person name="William W."/>
        </authorList>
    </citation>
    <scope>NUCLEOTIDE SEQUENCE [LARGE SCALE GENOMIC DNA]</scope>
</reference>
<evidence type="ECO:0000313" key="7">
    <source>
        <dbReference type="EMBL" id="CAL1531632.1"/>
    </source>
</evidence>
<dbReference type="Proteomes" id="UP001497497">
    <property type="component" value="Unassembled WGS sequence"/>
</dbReference>
<feature type="domain" description="Peptidase M24 C-terminal" evidence="6">
    <location>
        <begin position="626"/>
        <end position="688"/>
    </location>
</feature>
<dbReference type="InterPro" id="IPR000994">
    <property type="entry name" value="Pept_M24"/>
</dbReference>
<dbReference type="EMBL" id="CAXITT010000094">
    <property type="protein sequence ID" value="CAL1531632.1"/>
    <property type="molecule type" value="Genomic_DNA"/>
</dbReference>
<dbReference type="Gene3D" id="3.40.350.10">
    <property type="entry name" value="Creatinase/prolidase N-terminal domain"/>
    <property type="match status" value="2"/>
</dbReference>